<dbReference type="PROSITE" id="PS00690">
    <property type="entry name" value="DEAH_ATP_HELICASE"/>
    <property type="match status" value="1"/>
</dbReference>
<evidence type="ECO:0000259" key="2">
    <source>
        <dbReference type="PROSITE" id="PS51344"/>
    </source>
</evidence>
<dbReference type="RefSeq" id="WP_377936945.1">
    <property type="nucleotide sequence ID" value="NZ_JBHUMF010000031.1"/>
</dbReference>
<keyword evidence="1" id="KW-0378">Hydrolase</keyword>
<name>A0ABW5RUU6_9BACI</name>
<reference evidence="4" key="1">
    <citation type="journal article" date="2019" name="Int. J. Syst. Evol. Microbiol.">
        <title>The Global Catalogue of Microorganisms (GCM) 10K type strain sequencing project: providing services to taxonomists for standard genome sequencing and annotation.</title>
        <authorList>
            <consortium name="The Broad Institute Genomics Platform"/>
            <consortium name="The Broad Institute Genome Sequencing Center for Infectious Disease"/>
            <person name="Wu L."/>
            <person name="Ma J."/>
        </authorList>
    </citation>
    <scope>NUCLEOTIDE SEQUENCE [LARGE SCALE GENOMIC DNA]</scope>
    <source>
        <strain evidence="4">KCTC 3913</strain>
    </source>
</reference>
<dbReference type="InterPro" id="IPR002464">
    <property type="entry name" value="DNA/RNA_helicase_DEAH_CS"/>
</dbReference>
<comment type="caution">
    <text evidence="3">The sequence shown here is derived from an EMBL/GenBank/DDBJ whole genome shotgun (WGS) entry which is preliminary data.</text>
</comment>
<evidence type="ECO:0000313" key="4">
    <source>
        <dbReference type="Proteomes" id="UP001597506"/>
    </source>
</evidence>
<dbReference type="InterPro" id="IPR017919">
    <property type="entry name" value="TFIIE/TFIIEa_HTH"/>
</dbReference>
<gene>
    <name evidence="3" type="ORF">ACFSUL_16005</name>
</gene>
<feature type="domain" description="HTH TFE/IIEalpha-type" evidence="2">
    <location>
        <begin position="88"/>
        <end position="135"/>
    </location>
</feature>
<accession>A0ABW5RUU6</accession>
<dbReference type="Proteomes" id="UP001597506">
    <property type="component" value="Unassembled WGS sequence"/>
</dbReference>
<sequence>MSGPSLSKQDAHSSIHEAALNEARDLRDLFRNCIEKDKEKALQVAEITIEHWELRTLQHAEAEEKGLYKDLVEKNPALSDTVIQLTRDHDLMRRVVGKMKEMLLSDEANEQMLKLIDSLIIIDEIHNEDEMTKLL</sequence>
<dbReference type="EMBL" id="JBHUMF010000031">
    <property type="protein sequence ID" value="MFD2682244.1"/>
    <property type="molecule type" value="Genomic_DNA"/>
</dbReference>
<protein>
    <submittedName>
        <fullName evidence="3">Hemerythrin domain-containing protein</fullName>
    </submittedName>
</protein>
<proteinExistence type="predicted"/>
<dbReference type="InterPro" id="IPR012312">
    <property type="entry name" value="Hemerythrin-like"/>
</dbReference>
<evidence type="ECO:0000313" key="3">
    <source>
        <dbReference type="EMBL" id="MFD2682244.1"/>
    </source>
</evidence>
<dbReference type="Pfam" id="PF01814">
    <property type="entry name" value="Hemerythrin"/>
    <property type="match status" value="1"/>
</dbReference>
<organism evidence="3 4">
    <name type="scientific">Bacillus seohaeanensis</name>
    <dbReference type="NCBI Taxonomy" id="284580"/>
    <lineage>
        <taxon>Bacteria</taxon>
        <taxon>Bacillati</taxon>
        <taxon>Bacillota</taxon>
        <taxon>Bacilli</taxon>
        <taxon>Bacillales</taxon>
        <taxon>Bacillaceae</taxon>
        <taxon>Bacillus</taxon>
    </lineage>
</organism>
<evidence type="ECO:0000256" key="1">
    <source>
        <dbReference type="ARBA" id="ARBA00022801"/>
    </source>
</evidence>
<dbReference type="Gene3D" id="1.20.120.520">
    <property type="entry name" value="nmb1532 protein domain like"/>
    <property type="match status" value="1"/>
</dbReference>
<dbReference type="PROSITE" id="PS51344">
    <property type="entry name" value="HTH_TFE_IIE"/>
    <property type="match status" value="1"/>
</dbReference>
<keyword evidence="4" id="KW-1185">Reference proteome</keyword>